<dbReference type="InterPro" id="IPR025438">
    <property type="entry name" value="DUF4180"/>
</dbReference>
<evidence type="ECO:0000259" key="3">
    <source>
        <dbReference type="Pfam" id="PF13788"/>
    </source>
</evidence>
<dbReference type="Proteomes" id="UP000266482">
    <property type="component" value="Unassembled WGS sequence"/>
</dbReference>
<sequence>MSINFAILGLLSYKSLSGYDLKKMIQDSSFMHWSGNNNQIYKALVELLDDGYVTNEVQHQESSPSKKIYTITDAGCSELKRWVQSAPEPPELKKTFLVQLAWADILSTSELDALLSKYEEEMQLQLAAHEEKRRRDSFSPKRTEREAYLWSMIHENMGSYYRNELQWLRQIREGLGINAKEANGLNVQVIEKNNKKVVYCSSAEPPIGTGQDALDLIAITYEHDTDLVLIHADALSDDFFKLRSGVAGEILQKFVNYQRRAALVIENSDTVKGKAKELLAESNKGNAFRTFGSREEAERWLIGE</sequence>
<evidence type="ECO:0000259" key="2">
    <source>
        <dbReference type="Pfam" id="PF10400"/>
    </source>
</evidence>
<proteinExistence type="predicted"/>
<dbReference type="EMBL" id="QXQA01000001">
    <property type="protein sequence ID" value="RIX60313.1"/>
    <property type="molecule type" value="Genomic_DNA"/>
</dbReference>
<dbReference type="OrthoDB" id="8595425at2"/>
<dbReference type="InterPro" id="IPR005149">
    <property type="entry name" value="Tscrpt_reg_PadR_N"/>
</dbReference>
<dbReference type="Pfam" id="PF10400">
    <property type="entry name" value="Vir_act_alpha_C"/>
    <property type="match status" value="1"/>
</dbReference>
<name>A0A3A1VP52_9BACL</name>
<evidence type="ECO:0000259" key="1">
    <source>
        <dbReference type="Pfam" id="PF03551"/>
    </source>
</evidence>
<dbReference type="InterPro" id="IPR036390">
    <property type="entry name" value="WH_DNA-bd_sf"/>
</dbReference>
<dbReference type="Gene3D" id="1.10.10.10">
    <property type="entry name" value="Winged helix-like DNA-binding domain superfamily/Winged helix DNA-binding domain"/>
    <property type="match status" value="1"/>
</dbReference>
<keyword evidence="5" id="KW-1185">Reference proteome</keyword>
<reference evidence="4 5" key="1">
    <citation type="submission" date="2018-09" db="EMBL/GenBank/DDBJ databases">
        <title>Paenibacillus aracenensis nov. sp. isolated from a cave in southern Spain.</title>
        <authorList>
            <person name="Jurado V."/>
            <person name="Gutierrez-Patricio S."/>
            <person name="Gonzalez-Pimentel J.L."/>
            <person name="Miller A.Z."/>
            <person name="Laiz L."/>
            <person name="Saiz-Jimenez C."/>
        </authorList>
    </citation>
    <scope>NUCLEOTIDE SEQUENCE [LARGE SCALE GENOMIC DNA]</scope>
    <source>
        <strain evidence="4 5">DSM 22867</strain>
    </source>
</reference>
<comment type="caution">
    <text evidence="4">The sequence shown here is derived from an EMBL/GenBank/DDBJ whole genome shotgun (WGS) entry which is preliminary data.</text>
</comment>
<organism evidence="4 5">
    <name type="scientific">Paenibacillus nanensis</name>
    <dbReference type="NCBI Taxonomy" id="393251"/>
    <lineage>
        <taxon>Bacteria</taxon>
        <taxon>Bacillati</taxon>
        <taxon>Bacillota</taxon>
        <taxon>Bacilli</taxon>
        <taxon>Bacillales</taxon>
        <taxon>Paenibacillaceae</taxon>
        <taxon>Paenibacillus</taxon>
    </lineage>
</organism>
<dbReference type="SUPFAM" id="SSF46785">
    <property type="entry name" value="Winged helix' DNA-binding domain"/>
    <property type="match status" value="1"/>
</dbReference>
<feature type="domain" description="Transcription regulator PadR C-terminal" evidence="2">
    <location>
        <begin position="93"/>
        <end position="174"/>
    </location>
</feature>
<dbReference type="InterPro" id="IPR036388">
    <property type="entry name" value="WH-like_DNA-bd_sf"/>
</dbReference>
<dbReference type="Pfam" id="PF13788">
    <property type="entry name" value="DUF4180"/>
    <property type="match status" value="1"/>
</dbReference>
<protein>
    <submittedName>
        <fullName evidence="4">DUF4180 domain-containing protein</fullName>
    </submittedName>
</protein>
<dbReference type="Pfam" id="PF03551">
    <property type="entry name" value="PadR"/>
    <property type="match status" value="1"/>
</dbReference>
<dbReference type="AlphaFoldDB" id="A0A3A1VP52"/>
<feature type="domain" description="Transcription regulator PadR N-terminal" evidence="1">
    <location>
        <begin position="7"/>
        <end position="80"/>
    </location>
</feature>
<dbReference type="PANTHER" id="PTHR43252:SF6">
    <property type="entry name" value="NEGATIVE TRANSCRIPTION REGULATOR PADR"/>
    <property type="match status" value="1"/>
</dbReference>
<accession>A0A3A1VP52</accession>
<dbReference type="InterPro" id="IPR018309">
    <property type="entry name" value="Tscrpt_reg_PadR_C"/>
</dbReference>
<evidence type="ECO:0000313" key="5">
    <source>
        <dbReference type="Proteomes" id="UP000266482"/>
    </source>
</evidence>
<dbReference type="PANTHER" id="PTHR43252">
    <property type="entry name" value="TRANSCRIPTIONAL REGULATOR YQJI"/>
    <property type="match status" value="1"/>
</dbReference>
<evidence type="ECO:0000313" key="4">
    <source>
        <dbReference type="EMBL" id="RIX60313.1"/>
    </source>
</evidence>
<dbReference type="RefSeq" id="WP_119597688.1">
    <property type="nucleotide sequence ID" value="NZ_QXQA01000001.1"/>
</dbReference>
<gene>
    <name evidence="4" type="ORF">D3P08_01725</name>
</gene>
<feature type="domain" description="DUF4180" evidence="3">
    <location>
        <begin position="193"/>
        <end position="301"/>
    </location>
</feature>